<feature type="transmembrane region" description="Helical" evidence="7">
    <location>
        <begin position="496"/>
        <end position="514"/>
    </location>
</feature>
<dbReference type="InterPro" id="IPR024862">
    <property type="entry name" value="TRPV"/>
</dbReference>
<gene>
    <name evidence="9" type="ORF">PMEA_00013907</name>
</gene>
<sequence>MSKEEQHNGKVNNCEQGPKPGVDRHQDVGLENEYDVEFWMKVRLKQSNGLTWSRAMDQVTVEKLIQKYKDNGELEREDPALVMLKQWPGSKQYKDNPEALPGLEQKINGLFEIILESELNVYNKYRTFRDEKDKTRKTLLHYASELGFLLVCKTLVKKYPVLLNLQTEEVREIRTMLPVELALVAENDEVSAYLIRMMWHERVQKLFFWRPKNIANPKPSFFSFKSFIENPKMKKTVIAVLDQMMNPHWPHLPKRKDSYENEKEKEVVEGAWRTITDDPLDYHFYYHILDGDEGGRPPKVMMPGGHAWTENKYFNWRDMSCLHVIAKSRNLEALQHPVVRMLVKAKWKSYGHFFLSLQAAFYVIFLLCLSYSLLSASTTVDPTQYGGEPDSLRGFCEIFTLIMVVFYICEEINQMRLEGKLYFTEWMTLFDWSGLLLILCIIPLRYTQSKAQWLVASLAFLFNFLRIFKFSCLTRTTGLYTKTLAKIILHDVTRSMAVFIVIFFSFCGALSLSLCYSDENQQFSDFGDVLLSGFRALSEQRPIAYDYSNFNWLSILLMMAYMGIVIVILLNILIAQMSTTYTQAKKVARLEYDVDRILQLTRMERFPFLNLRVKYYKEGDWISEMKLAQDLLEFSEDRSPWESVEEKLAAIR</sequence>
<keyword evidence="4 7" id="KW-1133">Transmembrane helix</keyword>
<keyword evidence="2 7" id="KW-0812">Transmembrane</keyword>
<feature type="transmembrane region" description="Helical" evidence="7">
    <location>
        <begin position="421"/>
        <end position="444"/>
    </location>
</feature>
<dbReference type="PANTHER" id="PTHR10582">
    <property type="entry name" value="TRANSIENT RECEPTOR POTENTIAL ION CHANNEL PROTEIN"/>
    <property type="match status" value="1"/>
</dbReference>
<proteinExistence type="predicted"/>
<feature type="region of interest" description="Disordered" evidence="6">
    <location>
        <begin position="1"/>
        <end position="26"/>
    </location>
</feature>
<dbReference type="Proteomes" id="UP001159428">
    <property type="component" value="Unassembled WGS sequence"/>
</dbReference>
<feature type="transmembrane region" description="Helical" evidence="7">
    <location>
        <begin position="350"/>
        <end position="372"/>
    </location>
</feature>
<evidence type="ECO:0000256" key="7">
    <source>
        <dbReference type="SAM" id="Phobius"/>
    </source>
</evidence>
<comment type="subcellular location">
    <subcellularLocation>
        <location evidence="1">Membrane</location>
        <topology evidence="1">Multi-pass membrane protein</topology>
    </subcellularLocation>
</comment>
<dbReference type="GO" id="GO:0098703">
    <property type="term" value="P:calcium ion import across plasma membrane"/>
    <property type="evidence" value="ECO:0007669"/>
    <property type="project" value="TreeGrafter"/>
</dbReference>
<dbReference type="PANTHER" id="PTHR10582:SF2">
    <property type="entry name" value="INACTIVE"/>
    <property type="match status" value="1"/>
</dbReference>
<dbReference type="AlphaFoldDB" id="A0AAU9WXI5"/>
<protein>
    <recommendedName>
        <fullName evidence="8">Ion transport domain-containing protein</fullName>
    </recommendedName>
</protein>
<keyword evidence="5 7" id="KW-0472">Membrane</keyword>
<evidence type="ECO:0000313" key="9">
    <source>
        <dbReference type="EMBL" id="CAH3129351.1"/>
    </source>
</evidence>
<evidence type="ECO:0000256" key="5">
    <source>
        <dbReference type="ARBA" id="ARBA00023136"/>
    </source>
</evidence>
<feature type="transmembrane region" description="Helical" evidence="7">
    <location>
        <begin position="392"/>
        <end position="409"/>
    </location>
</feature>
<keyword evidence="10" id="KW-1185">Reference proteome</keyword>
<organism evidence="9 10">
    <name type="scientific">Pocillopora meandrina</name>
    <dbReference type="NCBI Taxonomy" id="46732"/>
    <lineage>
        <taxon>Eukaryota</taxon>
        <taxon>Metazoa</taxon>
        <taxon>Cnidaria</taxon>
        <taxon>Anthozoa</taxon>
        <taxon>Hexacorallia</taxon>
        <taxon>Scleractinia</taxon>
        <taxon>Astrocoeniina</taxon>
        <taxon>Pocilloporidae</taxon>
        <taxon>Pocillopora</taxon>
    </lineage>
</organism>
<feature type="transmembrane region" description="Helical" evidence="7">
    <location>
        <begin position="552"/>
        <end position="575"/>
    </location>
</feature>
<evidence type="ECO:0000313" key="10">
    <source>
        <dbReference type="Proteomes" id="UP001159428"/>
    </source>
</evidence>
<comment type="caution">
    <text evidence="9">The sequence shown here is derived from an EMBL/GenBank/DDBJ whole genome shotgun (WGS) entry which is preliminary data.</text>
</comment>
<dbReference type="Gene3D" id="1.10.287.70">
    <property type="match status" value="1"/>
</dbReference>
<evidence type="ECO:0000256" key="3">
    <source>
        <dbReference type="ARBA" id="ARBA00022737"/>
    </source>
</evidence>
<keyword evidence="3" id="KW-0677">Repeat</keyword>
<evidence type="ECO:0000256" key="2">
    <source>
        <dbReference type="ARBA" id="ARBA00022692"/>
    </source>
</evidence>
<name>A0AAU9WXI5_9CNID</name>
<dbReference type="EMBL" id="CALNXJ010000024">
    <property type="protein sequence ID" value="CAH3129351.1"/>
    <property type="molecule type" value="Genomic_DNA"/>
</dbReference>
<evidence type="ECO:0000259" key="8">
    <source>
        <dbReference type="Pfam" id="PF00520"/>
    </source>
</evidence>
<feature type="transmembrane region" description="Helical" evidence="7">
    <location>
        <begin position="450"/>
        <end position="468"/>
    </location>
</feature>
<dbReference type="GO" id="GO:0005262">
    <property type="term" value="F:calcium channel activity"/>
    <property type="evidence" value="ECO:0007669"/>
    <property type="project" value="TreeGrafter"/>
</dbReference>
<accession>A0AAU9WXI5</accession>
<evidence type="ECO:0000256" key="6">
    <source>
        <dbReference type="SAM" id="MobiDB-lite"/>
    </source>
</evidence>
<reference evidence="9 10" key="1">
    <citation type="submission" date="2022-05" db="EMBL/GenBank/DDBJ databases">
        <authorList>
            <consortium name="Genoscope - CEA"/>
            <person name="William W."/>
        </authorList>
    </citation>
    <scope>NUCLEOTIDE SEQUENCE [LARGE SCALE GENOMIC DNA]</scope>
</reference>
<evidence type="ECO:0000256" key="4">
    <source>
        <dbReference type="ARBA" id="ARBA00022989"/>
    </source>
</evidence>
<feature type="domain" description="Ion transport" evidence="8">
    <location>
        <begin position="364"/>
        <end position="586"/>
    </location>
</feature>
<dbReference type="InterPro" id="IPR005821">
    <property type="entry name" value="Ion_trans_dom"/>
</dbReference>
<evidence type="ECO:0000256" key="1">
    <source>
        <dbReference type="ARBA" id="ARBA00004141"/>
    </source>
</evidence>
<dbReference type="GO" id="GO:0005886">
    <property type="term" value="C:plasma membrane"/>
    <property type="evidence" value="ECO:0007669"/>
    <property type="project" value="TreeGrafter"/>
</dbReference>
<dbReference type="Pfam" id="PF00520">
    <property type="entry name" value="Ion_trans"/>
    <property type="match status" value="1"/>
</dbReference>